<feature type="region of interest" description="Disordered" evidence="10">
    <location>
        <begin position="685"/>
        <end position="720"/>
    </location>
</feature>
<keyword evidence="4" id="KW-0677">Repeat</keyword>
<evidence type="ECO:0000256" key="1">
    <source>
        <dbReference type="ARBA" id="ARBA00004211"/>
    </source>
</evidence>
<dbReference type="EMBL" id="JAACNH010000003">
    <property type="protein sequence ID" value="KAG8449112.1"/>
    <property type="molecule type" value="Genomic_DNA"/>
</dbReference>
<evidence type="ECO:0000313" key="13">
    <source>
        <dbReference type="EMBL" id="KAG8449112.1"/>
    </source>
</evidence>
<evidence type="ECO:0000256" key="7">
    <source>
        <dbReference type="ARBA" id="ARBA00023203"/>
    </source>
</evidence>
<feature type="region of interest" description="Disordered" evidence="10">
    <location>
        <begin position="574"/>
        <end position="600"/>
    </location>
</feature>
<keyword evidence="5 11" id="KW-1133">Transmembrane helix</keyword>
<dbReference type="GO" id="GO:0007097">
    <property type="term" value="P:nuclear migration"/>
    <property type="evidence" value="ECO:0007669"/>
    <property type="project" value="TreeGrafter"/>
</dbReference>
<keyword evidence="6 11" id="KW-0472">Membrane</keyword>
<reference evidence="13" key="1">
    <citation type="thesis" date="2020" institute="ProQuest LLC" country="789 East Eisenhower Parkway, Ann Arbor, MI, USA">
        <title>Comparative Genomics and Chromosome Evolution.</title>
        <authorList>
            <person name="Mudd A.B."/>
        </authorList>
    </citation>
    <scope>NUCLEOTIDE SEQUENCE</scope>
    <source>
        <strain evidence="13">Female2</strain>
        <tissue evidence="13">Blood</tissue>
    </source>
</reference>
<feature type="compositionally biased region" description="Polar residues" evidence="10">
    <location>
        <begin position="686"/>
        <end position="709"/>
    </location>
</feature>
<sequence length="884" mass="100901">MAGHEWDWFQREELIGQISDIRVQNLQVERENVQKRTFTRWINLHLEKCNPPLEVKDLFIDIQDGKVLMALLEILTGQNLLQEHKPSSHRIFRLNNIAKALIFLENNNVKLVNIDAAEIADGNPSLVLGLIWNIILFLQIKELTCNLNRISSSSSLSSLPSGTDSDTSHPSTPNAEKSMSVSIKDQRRAIRALLKWVQQRTRKYGVAVQDFACSWKSGLAFLALIKAIDSSLVDIKQALNKSARENLADAFQIAQEQLRIPRILEPEDLMVNSPDEQSVMTYITLFLEHFPELDTEDFIDQMDAIPVESTFVHYKDGPTEEESKIITLNKDEYVHCKGHPAHKRSDCSEELITEYFNPHENMDYWSQPRQPTEQDQHLQGIVREEIYNLSEQKDTPNTKYVTSREGHLKDFDSADVKTRDGNLESITHPPPIFNVVHGKNLGTVSDKHRPLSLSSVQETPTSLHNFNNFTHCESDICCTNINKEPNSCSKKTSDKYFQTVTYKKPEDNATVATTNGKLISIEKSDVEYACIYVPHSPENLTNTNRVKEMTVFQPYRAGPVPEDMPVNKQHLQNSVSNKDELSLPQNQSEETDSTDSTDSDKISVIPHNLFYYPHFSVPIADVLHAFAEDPSDNSENSKEGLQLPSDSQENVYFEEYLQTMSRTKGMPNEISPKKDEEEAHKMGYDQISSGTPSEPDSRTANHSTNQKLTPQKHERHSANEINNIQTVYDNEWTSVEKGMEITREMAPGNAKPETDLNVLEDRSFSSRLDLVEEHDILLFSRETCRETSPKLRRNKHIPDGMDLEVFVNPEIDGDKEHTQLSCKRNVCSDRDLLKGFKADTANSSMSYSFQNMYLILIVFWFLLYCLFILQDLDVSKVHFFATSP</sequence>
<dbReference type="OrthoDB" id="10017054at2759"/>
<dbReference type="PANTHER" id="PTHR47535">
    <property type="entry name" value="MUSCLE-SPECIFIC PROTEIN 300 KDA, ISOFORM G"/>
    <property type="match status" value="1"/>
</dbReference>
<dbReference type="InterPro" id="IPR036872">
    <property type="entry name" value="CH_dom_sf"/>
</dbReference>
<keyword evidence="3 11" id="KW-0812">Transmembrane</keyword>
<feature type="region of interest" description="Disordered" evidence="10">
    <location>
        <begin position="153"/>
        <end position="183"/>
    </location>
</feature>
<evidence type="ECO:0000256" key="4">
    <source>
        <dbReference type="ARBA" id="ARBA00022737"/>
    </source>
</evidence>
<evidence type="ECO:0000256" key="10">
    <source>
        <dbReference type="SAM" id="MobiDB-lite"/>
    </source>
</evidence>
<evidence type="ECO:0000259" key="12">
    <source>
        <dbReference type="PROSITE" id="PS50021"/>
    </source>
</evidence>
<dbReference type="InterPro" id="IPR001589">
    <property type="entry name" value="Actinin_actin-bd_CS"/>
</dbReference>
<feature type="transmembrane region" description="Helical" evidence="11">
    <location>
        <begin position="852"/>
        <end position="869"/>
    </location>
</feature>
<keyword evidence="2" id="KW-0597">Phosphoprotein</keyword>
<keyword evidence="14" id="KW-1185">Reference proteome</keyword>
<feature type="domain" description="Calponin-homology (CH)" evidence="12">
    <location>
        <begin position="32"/>
        <end position="139"/>
    </location>
</feature>
<dbReference type="GO" id="GO:0005640">
    <property type="term" value="C:nuclear outer membrane"/>
    <property type="evidence" value="ECO:0007669"/>
    <property type="project" value="TreeGrafter"/>
</dbReference>
<evidence type="ECO:0000313" key="14">
    <source>
        <dbReference type="Proteomes" id="UP000812440"/>
    </source>
</evidence>
<feature type="compositionally biased region" description="Low complexity" evidence="10">
    <location>
        <begin position="153"/>
        <end position="165"/>
    </location>
</feature>
<protein>
    <recommendedName>
        <fullName evidence="8">Calmin</fullName>
    </recommendedName>
    <alternativeName>
        <fullName evidence="9">Calponin-like transmembrane domain protein</fullName>
    </alternativeName>
</protein>
<keyword evidence="7" id="KW-0009">Actin-binding</keyword>
<dbReference type="GO" id="GO:0005737">
    <property type="term" value="C:cytoplasm"/>
    <property type="evidence" value="ECO:0007669"/>
    <property type="project" value="TreeGrafter"/>
</dbReference>
<dbReference type="PROSITE" id="PS00019">
    <property type="entry name" value="ACTININ_1"/>
    <property type="match status" value="1"/>
</dbReference>
<evidence type="ECO:0000256" key="3">
    <source>
        <dbReference type="ARBA" id="ARBA00022692"/>
    </source>
</evidence>
<evidence type="ECO:0000256" key="2">
    <source>
        <dbReference type="ARBA" id="ARBA00022553"/>
    </source>
</evidence>
<dbReference type="PROSITE" id="PS00020">
    <property type="entry name" value="ACTININ_2"/>
    <property type="match status" value="1"/>
</dbReference>
<accession>A0A8T2JXL7</accession>
<dbReference type="InterPro" id="IPR001715">
    <property type="entry name" value="CH_dom"/>
</dbReference>
<organism evidence="13 14">
    <name type="scientific">Hymenochirus boettgeri</name>
    <name type="common">Congo dwarf clawed frog</name>
    <dbReference type="NCBI Taxonomy" id="247094"/>
    <lineage>
        <taxon>Eukaryota</taxon>
        <taxon>Metazoa</taxon>
        <taxon>Chordata</taxon>
        <taxon>Craniata</taxon>
        <taxon>Vertebrata</taxon>
        <taxon>Euteleostomi</taxon>
        <taxon>Amphibia</taxon>
        <taxon>Batrachia</taxon>
        <taxon>Anura</taxon>
        <taxon>Pipoidea</taxon>
        <taxon>Pipidae</taxon>
        <taxon>Pipinae</taxon>
        <taxon>Hymenochirus</taxon>
    </lineage>
</organism>
<dbReference type="FunFam" id="1.10.418.10:FF:000057">
    <property type="entry name" value="Calmin"/>
    <property type="match status" value="1"/>
</dbReference>
<dbReference type="Pfam" id="PF00307">
    <property type="entry name" value="CH"/>
    <property type="match status" value="2"/>
</dbReference>
<evidence type="ECO:0000256" key="6">
    <source>
        <dbReference type="ARBA" id="ARBA00023136"/>
    </source>
</evidence>
<feature type="region of interest" description="Disordered" evidence="10">
    <location>
        <begin position="629"/>
        <end position="649"/>
    </location>
</feature>
<dbReference type="FunFam" id="1.10.418.10:FF:000063">
    <property type="entry name" value="Calmin"/>
    <property type="match status" value="1"/>
</dbReference>
<dbReference type="InterPro" id="IPR052403">
    <property type="entry name" value="LINC-complex_assoc"/>
</dbReference>
<dbReference type="PANTHER" id="PTHR47535:SF7">
    <property type="entry name" value="CALMIN"/>
    <property type="match status" value="1"/>
</dbReference>
<name>A0A8T2JXL7_9PIPI</name>
<dbReference type="SUPFAM" id="SSF47576">
    <property type="entry name" value="Calponin-homology domain, CH-domain"/>
    <property type="match status" value="1"/>
</dbReference>
<dbReference type="Gene3D" id="1.10.418.10">
    <property type="entry name" value="Calponin-like domain"/>
    <property type="match status" value="2"/>
</dbReference>
<dbReference type="PROSITE" id="PS50021">
    <property type="entry name" value="CH"/>
    <property type="match status" value="2"/>
</dbReference>
<evidence type="ECO:0000256" key="5">
    <source>
        <dbReference type="ARBA" id="ARBA00022989"/>
    </source>
</evidence>
<dbReference type="AlphaFoldDB" id="A0A8T2JXL7"/>
<feature type="domain" description="Calponin-homology (CH)" evidence="12">
    <location>
        <begin position="187"/>
        <end position="291"/>
    </location>
</feature>
<gene>
    <name evidence="13" type="ORF">GDO86_015968</name>
</gene>
<dbReference type="Proteomes" id="UP000812440">
    <property type="component" value="Chromosome 8_10"/>
</dbReference>
<proteinExistence type="predicted"/>
<evidence type="ECO:0000256" key="8">
    <source>
        <dbReference type="ARBA" id="ARBA00070333"/>
    </source>
</evidence>
<comment type="subcellular location">
    <subcellularLocation>
        <location evidence="1">Membrane</location>
        <topology evidence="1">Single-pass type IV membrane protein</topology>
    </subcellularLocation>
</comment>
<evidence type="ECO:0000256" key="9">
    <source>
        <dbReference type="ARBA" id="ARBA00082870"/>
    </source>
</evidence>
<feature type="compositionally biased region" description="Polar residues" evidence="10">
    <location>
        <begin position="169"/>
        <end position="183"/>
    </location>
</feature>
<dbReference type="GO" id="GO:0034993">
    <property type="term" value="C:meiotic nuclear membrane microtubule tethering complex"/>
    <property type="evidence" value="ECO:0007669"/>
    <property type="project" value="TreeGrafter"/>
</dbReference>
<comment type="caution">
    <text evidence="13">The sequence shown here is derived from an EMBL/GenBank/DDBJ whole genome shotgun (WGS) entry which is preliminary data.</text>
</comment>
<evidence type="ECO:0000256" key="11">
    <source>
        <dbReference type="SAM" id="Phobius"/>
    </source>
</evidence>
<dbReference type="GO" id="GO:0051015">
    <property type="term" value="F:actin filament binding"/>
    <property type="evidence" value="ECO:0007669"/>
    <property type="project" value="TreeGrafter"/>
</dbReference>
<dbReference type="SMART" id="SM00033">
    <property type="entry name" value="CH"/>
    <property type="match status" value="2"/>
</dbReference>